<comment type="subcellular location">
    <subcellularLocation>
        <location evidence="1">Cell outer membrane</location>
    </subcellularLocation>
</comment>
<evidence type="ECO:0000256" key="1">
    <source>
        <dbReference type="ARBA" id="ARBA00004442"/>
    </source>
</evidence>
<dbReference type="Gene3D" id="3.30.1330.60">
    <property type="entry name" value="OmpA-like domain"/>
    <property type="match status" value="1"/>
</dbReference>
<dbReference type="PANTHER" id="PTHR30329">
    <property type="entry name" value="STATOR ELEMENT OF FLAGELLAR MOTOR COMPLEX"/>
    <property type="match status" value="1"/>
</dbReference>
<gene>
    <name evidence="7" type="ORF">GR212_22505</name>
</gene>
<keyword evidence="3" id="KW-0998">Cell outer membrane</keyword>
<dbReference type="PROSITE" id="PS51123">
    <property type="entry name" value="OMPA_2"/>
    <property type="match status" value="1"/>
</dbReference>
<accession>A0A6L9UDP6</accession>
<dbReference type="InterPro" id="IPR036737">
    <property type="entry name" value="OmpA-like_sf"/>
</dbReference>
<protein>
    <submittedName>
        <fullName evidence="7">OmpA family protein</fullName>
    </submittedName>
</protein>
<dbReference type="CDD" id="cd07185">
    <property type="entry name" value="OmpA_C-like"/>
    <property type="match status" value="1"/>
</dbReference>
<organism evidence="7 8">
    <name type="scientific">Rhizobium lusitanum</name>
    <dbReference type="NCBI Taxonomy" id="293958"/>
    <lineage>
        <taxon>Bacteria</taxon>
        <taxon>Pseudomonadati</taxon>
        <taxon>Pseudomonadota</taxon>
        <taxon>Alphaproteobacteria</taxon>
        <taxon>Hyphomicrobiales</taxon>
        <taxon>Rhizobiaceae</taxon>
        <taxon>Rhizobium/Agrobacterium group</taxon>
        <taxon>Rhizobium</taxon>
    </lineage>
</organism>
<dbReference type="Pfam" id="PF00691">
    <property type="entry name" value="OmpA"/>
    <property type="match status" value="1"/>
</dbReference>
<dbReference type="InterPro" id="IPR006665">
    <property type="entry name" value="OmpA-like"/>
</dbReference>
<sequence>MRPMNVKASIMTALAFALVIPAYATAQQVSEQRIVSGLGKLTGAAPIVDVELLRQEAMSASGKDMAGLPNWSKVAHLPQMVVEVDFQNDSVAIEPESYRTLGLIADALHHPNLWDYKFLVVGHTSSTGSDQHNLDLSQQRADAIKEILATTFAVSPDRLFAVGVGKYFPIAGTKSEAADNRRVQLFNLGLLTRKP</sequence>
<proteinExistence type="predicted"/>
<name>A0A6L9UDP6_9HYPH</name>
<keyword evidence="5" id="KW-0732">Signal</keyword>
<comment type="caution">
    <text evidence="7">The sequence shown here is derived from an EMBL/GenBank/DDBJ whole genome shotgun (WGS) entry which is preliminary data.</text>
</comment>
<dbReference type="InterPro" id="IPR050330">
    <property type="entry name" value="Bact_OuterMem_StrucFunc"/>
</dbReference>
<evidence type="ECO:0000256" key="2">
    <source>
        <dbReference type="ARBA" id="ARBA00023136"/>
    </source>
</evidence>
<keyword evidence="2 4" id="KW-0472">Membrane</keyword>
<evidence type="ECO:0000256" key="3">
    <source>
        <dbReference type="ARBA" id="ARBA00023237"/>
    </source>
</evidence>
<dbReference type="GO" id="GO:0009279">
    <property type="term" value="C:cell outer membrane"/>
    <property type="evidence" value="ECO:0007669"/>
    <property type="project" value="UniProtKB-SubCell"/>
</dbReference>
<reference evidence="7 8" key="1">
    <citation type="submission" date="2019-12" db="EMBL/GenBank/DDBJ databases">
        <title>Rhizobium genotypes associated with high levels of biological nitrogen fixation by grain legumes in a temperate-maritime cropping system.</title>
        <authorList>
            <person name="Maluk M."/>
            <person name="Francesc Ferrando Molina F."/>
            <person name="Lopez Del Egido L."/>
            <person name="Lafos M."/>
            <person name="Langarica-Fuentes A."/>
            <person name="Gebre Yohannes G."/>
            <person name="Young M.W."/>
            <person name="Martin P."/>
            <person name="Gantlett R."/>
            <person name="Kenicer G."/>
            <person name="Hawes C."/>
            <person name="Begg G.S."/>
            <person name="Quilliam R.S."/>
            <person name="Squire G.R."/>
            <person name="Poole P.S."/>
            <person name="Young P.W."/>
            <person name="Iannetta P.M."/>
            <person name="James E.K."/>
        </authorList>
    </citation>
    <scope>NUCLEOTIDE SEQUENCE [LARGE SCALE GENOMIC DNA]</scope>
    <source>
        <strain evidence="7 8">JHI1118</strain>
    </source>
</reference>
<dbReference type="PRINTS" id="PR01021">
    <property type="entry name" value="OMPADOMAIN"/>
</dbReference>
<dbReference type="Proteomes" id="UP000483035">
    <property type="component" value="Unassembled WGS sequence"/>
</dbReference>
<evidence type="ECO:0000313" key="8">
    <source>
        <dbReference type="Proteomes" id="UP000483035"/>
    </source>
</evidence>
<dbReference type="SUPFAM" id="SSF103088">
    <property type="entry name" value="OmpA-like"/>
    <property type="match status" value="1"/>
</dbReference>
<dbReference type="EMBL" id="WUEY01000011">
    <property type="protein sequence ID" value="NEI72362.1"/>
    <property type="molecule type" value="Genomic_DNA"/>
</dbReference>
<dbReference type="PANTHER" id="PTHR30329:SF21">
    <property type="entry name" value="LIPOPROTEIN YIAD-RELATED"/>
    <property type="match status" value="1"/>
</dbReference>
<dbReference type="AlphaFoldDB" id="A0A6L9UDP6"/>
<evidence type="ECO:0000313" key="7">
    <source>
        <dbReference type="EMBL" id="NEI72362.1"/>
    </source>
</evidence>
<evidence type="ECO:0000256" key="4">
    <source>
        <dbReference type="PROSITE-ProRule" id="PRU00473"/>
    </source>
</evidence>
<feature type="domain" description="OmpA-like" evidence="6">
    <location>
        <begin position="73"/>
        <end position="191"/>
    </location>
</feature>
<evidence type="ECO:0000256" key="5">
    <source>
        <dbReference type="SAM" id="SignalP"/>
    </source>
</evidence>
<dbReference type="InterPro" id="IPR006664">
    <property type="entry name" value="OMP_bac"/>
</dbReference>
<feature type="signal peptide" evidence="5">
    <location>
        <begin position="1"/>
        <end position="26"/>
    </location>
</feature>
<evidence type="ECO:0000259" key="6">
    <source>
        <dbReference type="PROSITE" id="PS51123"/>
    </source>
</evidence>
<feature type="chain" id="PRO_5026903119" evidence="5">
    <location>
        <begin position="27"/>
        <end position="195"/>
    </location>
</feature>